<reference evidence="13 14" key="1">
    <citation type="submission" date="2020-04" db="EMBL/GenBank/DDBJ databases">
        <title>MicrobeNet Type strains.</title>
        <authorList>
            <person name="Nicholson A.C."/>
        </authorList>
    </citation>
    <scope>NUCLEOTIDE SEQUENCE [LARGE SCALE GENOMIC DNA]</scope>
    <source>
        <strain evidence="13 14">DSM 45078</strain>
    </source>
</reference>
<comment type="catalytic activity">
    <reaction evidence="10">
        <text>isopentenyl diphosphate = dimethylallyl diphosphate</text>
        <dbReference type="Rhea" id="RHEA:23284"/>
        <dbReference type="ChEBI" id="CHEBI:57623"/>
        <dbReference type="ChEBI" id="CHEBI:128769"/>
        <dbReference type="EC" id="5.3.3.2"/>
    </reaction>
</comment>
<feature type="domain" description="Nudix hydrolase" evidence="12">
    <location>
        <begin position="33"/>
        <end position="166"/>
    </location>
</feature>
<keyword evidence="6 10" id="KW-0460">Magnesium</keyword>
<comment type="function">
    <text evidence="10">Catalyzes the 1,3-allylic rearrangement of the homoallylic substrate isopentenyl (IPP) to its highly electrophilic allylic isomer, dimethylallyl diphosphate (DMAPP).</text>
</comment>
<dbReference type="Proteomes" id="UP000565715">
    <property type="component" value="Unassembled WGS sequence"/>
</dbReference>
<comment type="cofactor">
    <cofactor evidence="10">
        <name>Mg(2+)</name>
        <dbReference type="ChEBI" id="CHEBI:18420"/>
    </cofactor>
    <text evidence="10">Binds 1 Mg(2+) ion per subunit. The magnesium ion binds only when substrate is bound.</text>
</comment>
<evidence type="ECO:0000256" key="5">
    <source>
        <dbReference type="ARBA" id="ARBA00022723"/>
    </source>
</evidence>
<keyword evidence="9 10" id="KW-0413">Isomerase</keyword>
<evidence type="ECO:0000259" key="12">
    <source>
        <dbReference type="PROSITE" id="PS51462"/>
    </source>
</evidence>
<dbReference type="InterPro" id="IPR000086">
    <property type="entry name" value="NUDIX_hydrolase_dom"/>
</dbReference>
<accession>A0A846XDV9</accession>
<feature type="active site" evidence="10 11">
    <location>
        <position position="119"/>
    </location>
</feature>
<evidence type="ECO:0000256" key="2">
    <source>
        <dbReference type="ARBA" id="ARBA00007579"/>
    </source>
</evidence>
<keyword evidence="8 10" id="KW-0414">Isoprene biosynthesis</keyword>
<dbReference type="EMBL" id="JAAXOO010000002">
    <property type="protein sequence ID" value="NKY32896.1"/>
    <property type="molecule type" value="Genomic_DNA"/>
</dbReference>
<dbReference type="GO" id="GO:0004452">
    <property type="term" value="F:isopentenyl-diphosphate delta-isomerase activity"/>
    <property type="evidence" value="ECO:0007669"/>
    <property type="project" value="UniProtKB-UniRule"/>
</dbReference>
<sequence>MNGRREEHVVLLDDGGKPAGSMPKTLVHHTKTPLHLGFSCYLFDGRGRLLVTRRAMSKRTWPGVWTNSCCGHPAPDESAGDAVRRRVREELALGIDTPTCLLPRFRYSATAPDGTMENELCPVFCARADGPVQADAAEVMDWRWVPWSDFVAAAALRWPISPWAADQVPQLAAAPGFSRWTEGG</sequence>
<evidence type="ECO:0000313" key="13">
    <source>
        <dbReference type="EMBL" id="NKY32896.1"/>
    </source>
</evidence>
<evidence type="ECO:0000256" key="6">
    <source>
        <dbReference type="ARBA" id="ARBA00022842"/>
    </source>
</evidence>
<evidence type="ECO:0000256" key="4">
    <source>
        <dbReference type="ARBA" id="ARBA00022490"/>
    </source>
</evidence>
<feature type="binding site" evidence="10">
    <location>
        <position position="35"/>
    </location>
    <ligand>
        <name>Mn(2+)</name>
        <dbReference type="ChEBI" id="CHEBI:29035"/>
    </ligand>
</feature>
<evidence type="ECO:0000256" key="7">
    <source>
        <dbReference type="ARBA" id="ARBA00023211"/>
    </source>
</evidence>
<evidence type="ECO:0000256" key="3">
    <source>
        <dbReference type="ARBA" id="ARBA00012057"/>
    </source>
</evidence>
<dbReference type="HAMAP" id="MF_00202">
    <property type="entry name" value="Idi"/>
    <property type="match status" value="1"/>
</dbReference>
<dbReference type="UniPathway" id="UPA00059">
    <property type="reaction ID" value="UER00104"/>
</dbReference>
<comment type="pathway">
    <text evidence="1 10">Isoprenoid biosynthesis; dimethylallyl diphosphate biosynthesis; dimethylallyl diphosphate from isopentenyl diphosphate: step 1/1.</text>
</comment>
<evidence type="ECO:0000256" key="10">
    <source>
        <dbReference type="HAMAP-Rule" id="MF_00202"/>
    </source>
</evidence>
<feature type="active site" evidence="10 11">
    <location>
        <position position="70"/>
    </location>
</feature>
<protein>
    <recommendedName>
        <fullName evidence="3 10">Isopentenyl-diphosphate Delta-isomerase</fullName>
        <shortName evidence="10">IPP isomerase</shortName>
        <ecNumber evidence="3 10">5.3.3.2</ecNumber>
    </recommendedName>
    <alternativeName>
        <fullName evidence="10">IPP:DMAPP isomerase</fullName>
    </alternativeName>
    <alternativeName>
        <fullName evidence="10">Isopentenyl pyrophosphate isomerase</fullName>
    </alternativeName>
</protein>
<dbReference type="GO" id="GO:0008299">
    <property type="term" value="P:isoprenoid biosynthetic process"/>
    <property type="evidence" value="ECO:0007669"/>
    <property type="project" value="UniProtKB-UniRule"/>
</dbReference>
<feature type="binding site" evidence="10">
    <location>
        <position position="117"/>
    </location>
    <ligand>
        <name>Mn(2+)</name>
        <dbReference type="ChEBI" id="CHEBI:29035"/>
    </ligand>
</feature>
<gene>
    <name evidence="10 13" type="primary">idi</name>
    <name evidence="13" type="ORF">HGA13_07385</name>
</gene>
<dbReference type="PANTHER" id="PTHR10885">
    <property type="entry name" value="ISOPENTENYL-DIPHOSPHATE DELTA-ISOMERASE"/>
    <property type="match status" value="1"/>
</dbReference>
<dbReference type="AlphaFoldDB" id="A0A846XDV9"/>
<dbReference type="GO" id="GO:0005737">
    <property type="term" value="C:cytoplasm"/>
    <property type="evidence" value="ECO:0007669"/>
    <property type="project" value="UniProtKB-SubCell"/>
</dbReference>
<dbReference type="NCBIfam" id="TIGR02150">
    <property type="entry name" value="IPP_isom_1"/>
    <property type="match status" value="1"/>
</dbReference>
<comment type="similarity">
    <text evidence="2 10">Belongs to the IPP isomerase type 1 family.</text>
</comment>
<comment type="subcellular location">
    <subcellularLocation>
        <location evidence="10">Cytoplasm</location>
    </subcellularLocation>
</comment>
<feature type="binding site" evidence="10">
    <location>
        <position position="90"/>
    </location>
    <ligand>
        <name>Mg(2+)</name>
        <dbReference type="ChEBI" id="CHEBI:18420"/>
    </ligand>
</feature>
<dbReference type="NCBIfam" id="NF002995">
    <property type="entry name" value="PRK03759.1"/>
    <property type="match status" value="1"/>
</dbReference>
<evidence type="ECO:0000313" key="14">
    <source>
        <dbReference type="Proteomes" id="UP000565715"/>
    </source>
</evidence>
<dbReference type="InterPro" id="IPR056375">
    <property type="entry name" value="Idi_bact"/>
</dbReference>
<feature type="binding site" evidence="10">
    <location>
        <position position="72"/>
    </location>
    <ligand>
        <name>Mn(2+)</name>
        <dbReference type="ChEBI" id="CHEBI:29035"/>
    </ligand>
</feature>
<keyword evidence="14" id="KW-1185">Reference proteome</keyword>
<dbReference type="Pfam" id="PF00293">
    <property type="entry name" value="NUDIX"/>
    <property type="match status" value="1"/>
</dbReference>
<feature type="binding site" evidence="10">
    <location>
        <position position="28"/>
    </location>
    <ligand>
        <name>Mn(2+)</name>
        <dbReference type="ChEBI" id="CHEBI:29035"/>
    </ligand>
</feature>
<dbReference type="CDD" id="cd02885">
    <property type="entry name" value="NUDIX_IPP_Isomerase"/>
    <property type="match status" value="1"/>
</dbReference>
<comment type="cofactor">
    <cofactor evidence="10">
        <name>Mn(2+)</name>
        <dbReference type="ChEBI" id="CHEBI:29035"/>
    </cofactor>
    <text evidence="10">Binds 1 Mn(2+) ion per subunit.</text>
</comment>
<evidence type="ECO:0000256" key="8">
    <source>
        <dbReference type="ARBA" id="ARBA00023229"/>
    </source>
</evidence>
<feature type="binding site" evidence="10">
    <location>
        <position position="119"/>
    </location>
    <ligand>
        <name>Mn(2+)</name>
        <dbReference type="ChEBI" id="CHEBI:29035"/>
    </ligand>
</feature>
<dbReference type="EC" id="5.3.3.2" evidence="3 10"/>
<dbReference type="PIRSF" id="PIRSF018427">
    <property type="entry name" value="Isopntndiph_ism"/>
    <property type="match status" value="1"/>
</dbReference>
<dbReference type="Gene3D" id="3.90.79.10">
    <property type="entry name" value="Nucleoside Triphosphate Pyrophosphohydrolase"/>
    <property type="match status" value="1"/>
</dbReference>
<keyword evidence="4 10" id="KW-0963">Cytoplasm</keyword>
<dbReference type="PROSITE" id="PS51462">
    <property type="entry name" value="NUDIX"/>
    <property type="match status" value="1"/>
</dbReference>
<evidence type="ECO:0000256" key="9">
    <source>
        <dbReference type="ARBA" id="ARBA00023235"/>
    </source>
</evidence>
<comment type="caution">
    <text evidence="13">The sequence shown here is derived from an EMBL/GenBank/DDBJ whole genome shotgun (WGS) entry which is preliminary data.</text>
</comment>
<dbReference type="RefSeq" id="WP_068048746.1">
    <property type="nucleotide sequence ID" value="NZ_JAAXOO010000002.1"/>
</dbReference>
<dbReference type="GO" id="GO:0046872">
    <property type="term" value="F:metal ion binding"/>
    <property type="evidence" value="ECO:0007669"/>
    <property type="project" value="UniProtKB-KW"/>
</dbReference>
<keyword evidence="7 10" id="KW-0464">Manganese</keyword>
<dbReference type="InterPro" id="IPR015797">
    <property type="entry name" value="NUDIX_hydrolase-like_dom_sf"/>
</dbReference>
<keyword evidence="5 10" id="KW-0479">Metal-binding</keyword>
<evidence type="ECO:0000256" key="11">
    <source>
        <dbReference type="PIRSR" id="PIRSR018427-1"/>
    </source>
</evidence>
<dbReference type="GO" id="GO:0050992">
    <property type="term" value="P:dimethylallyl diphosphate biosynthetic process"/>
    <property type="evidence" value="ECO:0007669"/>
    <property type="project" value="UniProtKB-UniRule"/>
</dbReference>
<dbReference type="InterPro" id="IPR011876">
    <property type="entry name" value="IsopentenylPP_isomerase_typ1"/>
</dbReference>
<proteinExistence type="inferred from homology"/>
<dbReference type="PANTHER" id="PTHR10885:SF0">
    <property type="entry name" value="ISOPENTENYL-DIPHOSPHATE DELTA-ISOMERASE"/>
    <property type="match status" value="1"/>
</dbReference>
<dbReference type="SUPFAM" id="SSF55811">
    <property type="entry name" value="Nudix"/>
    <property type="match status" value="1"/>
</dbReference>
<evidence type="ECO:0000256" key="1">
    <source>
        <dbReference type="ARBA" id="ARBA00004826"/>
    </source>
</evidence>
<organism evidence="13 14">
    <name type="scientific">Nocardia speluncae</name>
    <dbReference type="NCBI Taxonomy" id="419477"/>
    <lineage>
        <taxon>Bacteria</taxon>
        <taxon>Bacillati</taxon>
        <taxon>Actinomycetota</taxon>
        <taxon>Actinomycetes</taxon>
        <taxon>Mycobacteriales</taxon>
        <taxon>Nocardiaceae</taxon>
        <taxon>Nocardia</taxon>
    </lineage>
</organism>
<name>A0A846XDV9_9NOCA</name>